<dbReference type="EMBL" id="HE797494">
    <property type="protein sequence ID" value="CCM06770.1"/>
    <property type="molecule type" value="Genomic_DNA"/>
</dbReference>
<sequence>MHEFFDNFHYINGQYKCNGQKSSAMMSGQIIVAGGSPLRFTSQSMQDHPINELLEELLFWFRARYQVAQAANASKFLRLPIPGDSVQDEEDIFMAGLRDQGVPSPDVTNAPEPSERSELRDIEKDKAVAANLQNHTAMATLLRRLFHRTGWPLIDKVPDQLQRNYNYVKEEAFGLTTSLKRTADESFGTTTSSSKRPRTSRRDENDVSRDGDEERPISSLAATDDPFLRR</sequence>
<accession>J4GXV8</accession>
<feature type="region of interest" description="Disordered" evidence="1">
    <location>
        <begin position="184"/>
        <end position="230"/>
    </location>
</feature>
<evidence type="ECO:0000256" key="1">
    <source>
        <dbReference type="SAM" id="MobiDB-lite"/>
    </source>
</evidence>
<evidence type="ECO:0000313" key="3">
    <source>
        <dbReference type="Proteomes" id="UP000006352"/>
    </source>
</evidence>
<dbReference type="InParanoid" id="J4GXV8"/>
<proteinExistence type="predicted"/>
<dbReference type="GeneID" id="24101670"/>
<feature type="region of interest" description="Disordered" evidence="1">
    <location>
        <begin position="98"/>
        <end position="119"/>
    </location>
</feature>
<gene>
    <name evidence="2" type="ORF">FIBRA_09068</name>
</gene>
<organism evidence="2 3">
    <name type="scientific">Fibroporia radiculosa</name>
    <dbReference type="NCBI Taxonomy" id="599839"/>
    <lineage>
        <taxon>Eukaryota</taxon>
        <taxon>Fungi</taxon>
        <taxon>Dikarya</taxon>
        <taxon>Basidiomycota</taxon>
        <taxon>Agaricomycotina</taxon>
        <taxon>Agaricomycetes</taxon>
        <taxon>Polyporales</taxon>
        <taxon>Fibroporiaceae</taxon>
        <taxon>Fibroporia</taxon>
    </lineage>
</organism>
<keyword evidence="3" id="KW-1185">Reference proteome</keyword>
<feature type="compositionally biased region" description="Basic and acidic residues" evidence="1">
    <location>
        <begin position="200"/>
        <end position="216"/>
    </location>
</feature>
<reference evidence="2 3" key="1">
    <citation type="journal article" date="2012" name="Appl. Environ. Microbiol.">
        <title>Short-read sequencing for genomic analysis of the brown rot fungus Fibroporia radiculosa.</title>
        <authorList>
            <person name="Tang J.D."/>
            <person name="Perkins A.D."/>
            <person name="Sonstegard T.S."/>
            <person name="Schroeder S.G."/>
            <person name="Burgess S.C."/>
            <person name="Diehl S.V."/>
        </authorList>
    </citation>
    <scope>NUCLEOTIDE SEQUENCE [LARGE SCALE GENOMIC DNA]</scope>
    <source>
        <strain evidence="2 3">TFFH 294</strain>
    </source>
</reference>
<dbReference type="HOGENOM" id="CLU_1194916_0_0_1"/>
<name>J4GXV8_9APHY</name>
<dbReference type="Proteomes" id="UP000006352">
    <property type="component" value="Unassembled WGS sequence"/>
</dbReference>
<protein>
    <submittedName>
        <fullName evidence="2">Uncharacterized protein</fullName>
    </submittedName>
</protein>
<dbReference type="RefSeq" id="XP_012176791.1">
    <property type="nucleotide sequence ID" value="XM_012321401.1"/>
</dbReference>
<evidence type="ECO:0000313" key="2">
    <source>
        <dbReference type="EMBL" id="CCM06770.1"/>
    </source>
</evidence>
<dbReference type="AlphaFoldDB" id="J4GXV8"/>